<accession>A0A2G5TEK9</accession>
<proteinExistence type="predicted"/>
<dbReference type="EMBL" id="PDUG01000005">
    <property type="protein sequence ID" value="PIC25689.1"/>
    <property type="molecule type" value="Genomic_DNA"/>
</dbReference>
<dbReference type="SUPFAM" id="SSF52047">
    <property type="entry name" value="RNI-like"/>
    <property type="match status" value="1"/>
</dbReference>
<gene>
    <name evidence="1" type="primary">Cni-C56A3.5</name>
    <name evidence="1" type="synonym">Cnig_chr_V.g18525</name>
    <name evidence="1" type="ORF">B9Z55_018525</name>
</gene>
<dbReference type="Gene3D" id="3.80.10.10">
    <property type="entry name" value="Ribonuclease Inhibitor"/>
    <property type="match status" value="1"/>
</dbReference>
<comment type="caution">
    <text evidence="1">The sequence shown here is derived from an EMBL/GenBank/DDBJ whole genome shotgun (WGS) entry which is preliminary data.</text>
</comment>
<dbReference type="PANTHER" id="PTHR37968:SF1">
    <property type="entry name" value="LEUCINE-RICH REPEAT-CONTAINING PROTEIN"/>
    <property type="match status" value="1"/>
</dbReference>
<reference evidence="2" key="1">
    <citation type="submission" date="2017-10" db="EMBL/GenBank/DDBJ databases">
        <title>Rapid genome shrinkage in a self-fertile nematode reveals novel sperm competition proteins.</title>
        <authorList>
            <person name="Yin D."/>
            <person name="Schwarz E.M."/>
            <person name="Thomas C.G."/>
            <person name="Felde R.L."/>
            <person name="Korf I.F."/>
            <person name="Cutter A.D."/>
            <person name="Schartner C.M."/>
            <person name="Ralston E.J."/>
            <person name="Meyer B.J."/>
            <person name="Haag E.S."/>
        </authorList>
    </citation>
    <scope>NUCLEOTIDE SEQUENCE [LARGE SCALE GENOMIC DNA]</scope>
    <source>
        <strain evidence="2">JU1422</strain>
    </source>
</reference>
<dbReference type="STRING" id="1611254.A0A2G5TEK9"/>
<protein>
    <submittedName>
        <fullName evidence="1">Uncharacterized protein</fullName>
    </submittedName>
</protein>
<name>A0A2G5TEK9_9PELO</name>
<evidence type="ECO:0000313" key="1">
    <source>
        <dbReference type="EMBL" id="PIC25689.1"/>
    </source>
</evidence>
<dbReference type="Proteomes" id="UP000230233">
    <property type="component" value="Chromosome V"/>
</dbReference>
<keyword evidence="2" id="KW-1185">Reference proteome</keyword>
<dbReference type="InterPro" id="IPR032675">
    <property type="entry name" value="LRR_dom_sf"/>
</dbReference>
<dbReference type="OrthoDB" id="5789327at2759"/>
<sequence>MTSSKPDSVLVWMANRGSYVESMPGTILRIKNASKFGENLYGFKDQPGDLVDIQWESLFKLRPTLVEIDFGRNPCDSLVKVLEENYEDEQIREFFKNVKAMSLHMTDISSENLLKLMKKFTLLAAFSFSETKFQKPEWSEILKRLAELNLRGIELADNILEEVVQNLDVSLMKMSGNPGVNVNEFKKGIEFVTVKVLAVQELQFLGETDAEELLEVLPQSFPRLQTLIWDWNVVDPELNFDDRTKNILKQLLSVHEKLNLGALAVVAYTPNADTKASMAEVARTLKVAIKDVQLHQFATKGLSDGMANFSLIVAGNNEKVVKELIEMYMVDRSTMPPMGKLLRLCEEDIVPIYPAITMDFGGFDKARIRQLYTSPSD</sequence>
<evidence type="ECO:0000313" key="2">
    <source>
        <dbReference type="Proteomes" id="UP000230233"/>
    </source>
</evidence>
<organism evidence="1 2">
    <name type="scientific">Caenorhabditis nigoni</name>
    <dbReference type="NCBI Taxonomy" id="1611254"/>
    <lineage>
        <taxon>Eukaryota</taxon>
        <taxon>Metazoa</taxon>
        <taxon>Ecdysozoa</taxon>
        <taxon>Nematoda</taxon>
        <taxon>Chromadorea</taxon>
        <taxon>Rhabditida</taxon>
        <taxon>Rhabditina</taxon>
        <taxon>Rhabditomorpha</taxon>
        <taxon>Rhabditoidea</taxon>
        <taxon>Rhabditidae</taxon>
        <taxon>Peloderinae</taxon>
        <taxon>Caenorhabditis</taxon>
    </lineage>
</organism>
<dbReference type="AlphaFoldDB" id="A0A2G5TEK9"/>
<dbReference type="PANTHER" id="PTHR37968">
    <property type="entry name" value="PROTEIN CBG06678"/>
    <property type="match status" value="1"/>
</dbReference>